<dbReference type="Pfam" id="PF02493">
    <property type="entry name" value="MORN"/>
    <property type="match status" value="3"/>
</dbReference>
<name>A0A0V0QIF0_PSEPJ</name>
<dbReference type="SMART" id="SM00698">
    <property type="entry name" value="MORN"/>
    <property type="match status" value="3"/>
</dbReference>
<organism evidence="2 3">
    <name type="scientific">Pseudocohnilembus persalinus</name>
    <name type="common">Ciliate</name>
    <dbReference type="NCBI Taxonomy" id="266149"/>
    <lineage>
        <taxon>Eukaryota</taxon>
        <taxon>Sar</taxon>
        <taxon>Alveolata</taxon>
        <taxon>Ciliophora</taxon>
        <taxon>Intramacronucleata</taxon>
        <taxon>Oligohymenophorea</taxon>
        <taxon>Scuticociliatia</taxon>
        <taxon>Philasterida</taxon>
        <taxon>Pseudocohnilembidae</taxon>
        <taxon>Pseudocohnilembus</taxon>
    </lineage>
</organism>
<comment type="caution">
    <text evidence="2">The sequence shown here is derived from an EMBL/GenBank/DDBJ whole genome shotgun (WGS) entry which is preliminary data.</text>
</comment>
<evidence type="ECO:0000313" key="2">
    <source>
        <dbReference type="EMBL" id="KRX01797.1"/>
    </source>
</evidence>
<gene>
    <name evidence="2" type="ORF">PPERSA_00507</name>
</gene>
<dbReference type="Proteomes" id="UP000054937">
    <property type="component" value="Unassembled WGS sequence"/>
</dbReference>
<dbReference type="OrthoDB" id="311018at2759"/>
<proteinExistence type="predicted"/>
<dbReference type="Gene3D" id="2.20.110.10">
    <property type="entry name" value="Histone H3 K4-specific methyltransferase SET7/9 N-terminal domain"/>
    <property type="match status" value="1"/>
</dbReference>
<dbReference type="PANTHER" id="PTHR23084">
    <property type="entry name" value="PHOSPHATIDYLINOSITOL-4-PHOSPHATE 5-KINASE RELATED"/>
    <property type="match status" value="1"/>
</dbReference>
<dbReference type="AlphaFoldDB" id="A0A0V0QIF0"/>
<dbReference type="InterPro" id="IPR003409">
    <property type="entry name" value="MORN"/>
</dbReference>
<dbReference type="OMA" id="NDQFINP"/>
<dbReference type="PANTHER" id="PTHR23084:SF263">
    <property type="entry name" value="MORN REPEAT-CONTAINING PROTEIN 1"/>
    <property type="match status" value="1"/>
</dbReference>
<reference evidence="2 3" key="1">
    <citation type="journal article" date="2015" name="Sci. Rep.">
        <title>Genome of the facultative scuticociliatosis pathogen Pseudocohnilembus persalinus provides insight into its virulence through horizontal gene transfer.</title>
        <authorList>
            <person name="Xiong J."/>
            <person name="Wang G."/>
            <person name="Cheng J."/>
            <person name="Tian M."/>
            <person name="Pan X."/>
            <person name="Warren A."/>
            <person name="Jiang C."/>
            <person name="Yuan D."/>
            <person name="Miao W."/>
        </authorList>
    </citation>
    <scope>NUCLEOTIDE SEQUENCE [LARGE SCALE GENOMIC DNA]</scope>
    <source>
        <strain evidence="2">36N120E</strain>
    </source>
</reference>
<keyword evidence="1" id="KW-0677">Repeat</keyword>
<accession>A0A0V0QIF0</accession>
<sequence>MSFDIDQVDKSNFICLQCKDESIYFGEVQYLDEQNKLHDPAQDPQAKENGKPVRHGYGIQLYGTTKENFLCKYEGQWVLDKQNGDCRMEFPDKAIYVGNIKDGVKEGFGKFIWPNGDIYEGNWRNNRFEGGGTFTHHDGHMHKGLFKNNYYVFEGEVFINPFLSSQEADEFLARRSEISQIKEKNNKQKLFFFKKTDSFQQLAEDINFSNKNKRIPLIMTSKYNVLMRGQTFIINVDESDVPYDEIYYPDIREFYKPTCLPQQIWELDELRKYPVFEKIIANTDNQFVHNVSENFNICVWTKYKLDEIMENKSIIEKIERRFSSLLPLIKLDFIMLVSSQNQQKNEQ</sequence>
<dbReference type="EMBL" id="LDAU01000163">
    <property type="protein sequence ID" value="KRX01797.1"/>
    <property type="molecule type" value="Genomic_DNA"/>
</dbReference>
<protein>
    <recommendedName>
        <fullName evidence="4">MORN motif</fullName>
    </recommendedName>
</protein>
<dbReference type="SUPFAM" id="SSF82185">
    <property type="entry name" value="Histone H3 K4-specific methyltransferase SET7/9 N-terminal domain"/>
    <property type="match status" value="1"/>
</dbReference>
<evidence type="ECO:0000256" key="1">
    <source>
        <dbReference type="ARBA" id="ARBA00022737"/>
    </source>
</evidence>
<evidence type="ECO:0008006" key="4">
    <source>
        <dbReference type="Google" id="ProtNLM"/>
    </source>
</evidence>
<dbReference type="InParanoid" id="A0A0V0QIF0"/>
<evidence type="ECO:0000313" key="3">
    <source>
        <dbReference type="Proteomes" id="UP000054937"/>
    </source>
</evidence>
<keyword evidence="3" id="KW-1185">Reference proteome</keyword>